<dbReference type="Proteomes" id="UP000182114">
    <property type="component" value="Unassembled WGS sequence"/>
</dbReference>
<dbReference type="EMBL" id="FNBD01000017">
    <property type="protein sequence ID" value="SDF47901.1"/>
    <property type="molecule type" value="Genomic_DNA"/>
</dbReference>
<accession>A0A1G7LES8</accession>
<protein>
    <submittedName>
        <fullName evidence="1">Gliding motility-associated C-terminal domain-containing protein</fullName>
    </submittedName>
</protein>
<proteinExistence type="predicted"/>
<dbReference type="NCBIfam" id="TIGR04131">
    <property type="entry name" value="Bac_Flav_CTERM"/>
    <property type="match status" value="1"/>
</dbReference>
<sequence>MLSKKSRKSWYFLVLLVFFFVFSSILAETKIFNYIGEFSADIVSSIEESFTKKEAQDQNQSQLNSEQTGNALAAAPFFATVVANADETVTCSNDGATLARFNLCGNFDTRVIVLDQPYGSYSWERLTVGSCSSFNADVQCPTYTCSGSWASAGSGATLTIDPNSIPAGTGAEFRVSVNGGTPYYIKVKKSTISQTYVKRDYICGVAGRIQVTNLSSAYEYAINDGGGFGAWQGAIFDDLTPGIYTVKARLKNTPNTCEYPYEPIEIESREIDIDVTVGDAQCFGENGSISVQVNDVPGPYKYTLLDSSGIPQEFTSFIASDTYNFAAVGFGTYSVQVETQQCKADIANGISAPRQDLDTSGNPIVIGDGLVALSASTEVNSSFGCADITSVDVIVRTSGGASPYTFTVNGGATVSPSYTGQTTYTVTASGDYNFLITDSNGCTITASANVKELTPPVVSASGVDGTCTNGGAKINFNVTDAKGYNLSFRTQTTDPWVASTQISVVDGTYNNLEVRYEQGSFSCTMTLPSVSVTSDASITGTATKLGDETCDGIGGTDGGSIQFGAAGGGSGSGYEYSVDGVNFTTTQLYSDLAAGTYTPIIRDNSGCRLELTPIVIDQVDPPTNLDFLQSNINCASGTTDLQLTPTSGVAITNYSIISPSTVNNGGSNTFTGLSTSTTYTFRITDANGCIYTESFTPVVISSIRARAKAGGDLKVCNGASDGSGAFIIDGFSTNYTYQINAEPVSALQSDAQVDISSRGAGTYTITVTDGDTGCTDTASVTVEESAAITLTPTVTAMSCANGNIGRVVANTTGGWGSYRYTLESPNGAITGPTSNRTFGNLTQASTPTTPYILSVEDAEGCTTTFEFQLTPLTSPTISIASSSLCYEPVAGASATVAATGGGGSYEYRINNGTYQASPSFANLTPGTHTFEVRDANNCTGTVQLTINAQLRVSIAVETEIPCGGAPGEIRVNISNGYLSNASPKQYQVSADNGATFGAFQPFTSNSFLYPVTAGGDYIFRVSDNEGCIAVSEPLEVEDPANIIATDSVIPASCGDPNSGGVQIIPDATSGIPPFEIDFGNTGTYTSQTVYTGLTAGSTYDYTVRDARGCVTLGNSVTIPTAISAAPEATVTATNTTCSPAGVSSGTIEITGVTNGTPEFTYIVYNSFGVEILRVGPTTSTVETISDPLLVAGDYTVRTVDALGCSDVDAVTIEQLDVSVVPDPVPTPVCNVAGFSNTVTIIGGTGPFLIRLASDTAAPVAPNVPPRRHTFNGMQFGVTYIVEITDTATGCIYFEEIPPIAGPTPLDIVATSPTAFCDDAGNGRTEFTVTEFTGPNITIDLIDPLTDTVLQTDAQTGLTGGVGSSYSGAFDIAPGRYTIRVTDADTCTDATIIDVILNMPNLDIVSNIPANCNALGQLTVRGSGGAGGPYSYAFVPAGTTPDKDGTLTPGDTSDDFTTANTAVLPGSLAGIAYDIWVIDSRGCTFNVSEDIILLQPPLPAPIAIVNNQCAATASSFDITVTMPAATDAPNFTLNGESQFGVFNATDNVWEAHYTVNTPGSYPISVVDANGCTGVGTADVYEFLSGTGEFTAIPLCNNNDGTIEITTNGGSGNFTFELQDDLGNPIGGVPVNATGIFVNQSPGEYRVLITDDIVGDGTRLCTTLVPVNLDIAVPPLIDSQFSDDISCSGANDGSITIILQSGTDVDGPIDYILRNTATAAEVTRNNSGVFNGLSEGTYQVEVLTERNCSVLSSVFTITNPDVFEITASNTDFTCEIGANRFSSSVITVNIVSVGTVGSGYQYSISGYENYQDSNTFEIIDNGSPQVITVYAIDGNGCRDEFTLPAIAPPSEVQSVLTVQSPLNCEDPETVRITITGTTDFTIETTSAVAVADVTNSGGNQFVDINLPAAGEYLFVVRDNVTGCLYPMPRHDVVDPINPLATISEAKPVQCFGDSNGELFISVINYTGVYEYTVYRSDDLTQSTPITTGTFDTANFPDAVTGEDARITGLPGGNFYVRVRALDVPKCIDDSNVTNIRTPNGALQVPSVEIDNVSCENNTGKIVSTGQGGWDSSPYNYRLLREDAAGTVVVGGVNYTEVVPYGLANEFENLSSGDYRVEIQDVELCSNFFDTTLNPIDPIVVGIREPQGLVCPDGNDAVLEAYDTTTGDSVTATAGASGGVPGAGYKYQLLYLNSDDNTDISSRSGLQDTPTFDGVAGGFISEGWYAIEVSSSYACVGVSIPYYVVAPPPLDPKLVQVTAPGCGGDGQMRLSVENPQAGFTYEYRSIDALATDPFIPMSGTSVLIDGGQGFYQYDVRKVGGAGACTSLRSEGITLVDAQAIDLVANLPDDISCATENDGRIESFSSGGVGNEMYTLYLGDPTPLGSPYTGFNPDPAATVVRAAQTDGTFEGLADGTYYIAVVSGLTCYDVEGPLVIRRPEAIVYTITTTNVLCNGDDNGTITVEVLSGGEGLLQFAINPNFNEFFSDPANPGVYTFENLAAGSDYEILIQDTQGCGELVLVSPITEPEQLAISDVVTQPEICLNAYDGEARLTITGGTPFTDALTFAQYYETRIEGINIPLPDPADPTEGFVRNDDLIFPNLQGGESYTIYVRDFNNCTTERVVNVGLGVNLESEAIPQYGCEGIFPNSTVTVEMTDTSIISELLFSLDVDDMTLATSTRTFGDLPAGDHTVYIYHSNGCMDQVSFTIDAYMPLTLSVTKTGPDEITAVATGGYGNYEYSFQGQSQGADNTFNLIVDATVDVRVEDERGCVALVKIPFNFDSMVDIPNFFTPNGDGEGDTWAPTNREYFPYIDVKIYDRYGRVVAVLDQVKSWDGMYEGNELPTGDYWYVVNANDADKQQYVGHFTLYR</sequence>
<dbReference type="eggNOG" id="COG2373">
    <property type="taxonomic scope" value="Bacteria"/>
</dbReference>
<dbReference type="Pfam" id="PF13585">
    <property type="entry name" value="CHU_C"/>
    <property type="match status" value="1"/>
</dbReference>
<dbReference type="Pfam" id="PF13573">
    <property type="entry name" value="SprB"/>
    <property type="match status" value="4"/>
</dbReference>
<dbReference type="InterPro" id="IPR026341">
    <property type="entry name" value="T9SS_type_B"/>
</dbReference>
<keyword evidence="2" id="KW-1185">Reference proteome</keyword>
<evidence type="ECO:0000313" key="2">
    <source>
        <dbReference type="Proteomes" id="UP000182114"/>
    </source>
</evidence>
<dbReference type="eggNOG" id="COG3291">
    <property type="taxonomic scope" value="Bacteria"/>
</dbReference>
<dbReference type="InterPro" id="IPR025667">
    <property type="entry name" value="SprB_repeat"/>
</dbReference>
<organism evidence="1 2">
    <name type="scientific">Cellulophaga baltica</name>
    <dbReference type="NCBI Taxonomy" id="76594"/>
    <lineage>
        <taxon>Bacteria</taxon>
        <taxon>Pseudomonadati</taxon>
        <taxon>Bacteroidota</taxon>
        <taxon>Flavobacteriia</taxon>
        <taxon>Flavobacteriales</taxon>
        <taxon>Flavobacteriaceae</taxon>
        <taxon>Cellulophaga</taxon>
    </lineage>
</organism>
<name>A0A1G7LES8_9FLAO</name>
<gene>
    <name evidence="1" type="ORF">SAMN04487992_11744</name>
</gene>
<evidence type="ECO:0000313" key="1">
    <source>
        <dbReference type="EMBL" id="SDF47901.1"/>
    </source>
</evidence>
<reference evidence="2" key="1">
    <citation type="submission" date="2016-10" db="EMBL/GenBank/DDBJ databases">
        <authorList>
            <person name="Varghese N."/>
            <person name="Submissions S."/>
        </authorList>
    </citation>
    <scope>NUCLEOTIDE SEQUENCE [LARGE SCALE GENOMIC DNA]</scope>
    <source>
        <strain evidence="2">DSM 24729</strain>
    </source>
</reference>